<evidence type="ECO:0000256" key="1">
    <source>
        <dbReference type="SAM" id="MobiDB-lite"/>
    </source>
</evidence>
<dbReference type="RefSeq" id="WP_183753892.1">
    <property type="nucleotide sequence ID" value="NZ_JACICC010000007.1"/>
</dbReference>
<dbReference type="EMBL" id="JACICC010000007">
    <property type="protein sequence ID" value="MBB3810699.1"/>
    <property type="molecule type" value="Genomic_DNA"/>
</dbReference>
<evidence type="ECO:0000313" key="2">
    <source>
        <dbReference type="EMBL" id="MBB3810699.1"/>
    </source>
</evidence>
<comment type="caution">
    <text evidence="2">The sequence shown here is derived from an EMBL/GenBank/DDBJ whole genome shotgun (WGS) entry which is preliminary data.</text>
</comment>
<proteinExistence type="predicted"/>
<name>A0A7W5Z6N3_9HYPH</name>
<keyword evidence="3" id="KW-1185">Reference proteome</keyword>
<protein>
    <recommendedName>
        <fullName evidence="4">DUF3108 domain-containing protein</fullName>
    </recommendedName>
</protein>
<evidence type="ECO:0000313" key="3">
    <source>
        <dbReference type="Proteomes" id="UP000537592"/>
    </source>
</evidence>
<dbReference type="Proteomes" id="UP000537592">
    <property type="component" value="Unassembled WGS sequence"/>
</dbReference>
<dbReference type="AlphaFoldDB" id="A0A7W5Z6N3"/>
<gene>
    <name evidence="2" type="ORF">FHS81_002801</name>
</gene>
<evidence type="ECO:0008006" key="4">
    <source>
        <dbReference type="Google" id="ProtNLM"/>
    </source>
</evidence>
<sequence>MMRHLMLAAGCLSPLFFTAPMQQAEARTADSAAASENSQLETRYDVTLMGMQIGVARLNVAVDGNRYKADVWTRLTGLAGVMTDGKGAGSASGSLSGAAVVPASFAVTTASGNRSVSVRMALADGSVRALKVSPPVPNRKDRIALRDGDTRNIVDPVSALLMPVAGKALAGDPAACNRTLPLFDGSARFDIPLSFARAQKINGRAYSGTVAVCSGRYLPISGHVANREDIRFMENNRDIEVWLAPSPDGRLFLPYRIAVRSPIGQVVIEATRFPGGAPKPDLVTPTSATEKRQLRASN</sequence>
<organism evidence="2 3">
    <name type="scientific">Pseudochelatococcus contaminans</name>
    <dbReference type="NCBI Taxonomy" id="1538103"/>
    <lineage>
        <taxon>Bacteria</taxon>
        <taxon>Pseudomonadati</taxon>
        <taxon>Pseudomonadota</taxon>
        <taxon>Alphaproteobacteria</taxon>
        <taxon>Hyphomicrobiales</taxon>
        <taxon>Chelatococcaceae</taxon>
        <taxon>Pseudochelatococcus</taxon>
    </lineage>
</organism>
<feature type="compositionally biased region" description="Basic and acidic residues" evidence="1">
    <location>
        <begin position="289"/>
        <end position="298"/>
    </location>
</feature>
<accession>A0A7W5Z6N3</accession>
<feature type="region of interest" description="Disordered" evidence="1">
    <location>
        <begin position="278"/>
        <end position="298"/>
    </location>
</feature>
<dbReference type="InterPro" id="IPR021457">
    <property type="entry name" value="DUF3108"/>
</dbReference>
<dbReference type="Pfam" id="PF11306">
    <property type="entry name" value="DUF3108"/>
    <property type="match status" value="1"/>
</dbReference>
<reference evidence="2 3" key="1">
    <citation type="submission" date="2020-08" db="EMBL/GenBank/DDBJ databases">
        <title>Genomic Encyclopedia of Type Strains, Phase IV (KMG-IV): sequencing the most valuable type-strain genomes for metagenomic binning, comparative biology and taxonomic classification.</title>
        <authorList>
            <person name="Goeker M."/>
        </authorList>
    </citation>
    <scope>NUCLEOTIDE SEQUENCE [LARGE SCALE GENOMIC DNA]</scope>
    <source>
        <strain evidence="2 3">DSM 28760</strain>
    </source>
</reference>